<keyword evidence="1" id="KW-1185">Reference proteome</keyword>
<proteinExistence type="predicted"/>
<evidence type="ECO:0000313" key="1">
    <source>
        <dbReference type="Proteomes" id="UP000504637"/>
    </source>
</evidence>
<reference evidence="2" key="2">
    <citation type="submission" date="2020-04" db="EMBL/GenBank/DDBJ databases">
        <authorList>
            <consortium name="NCBI Genome Project"/>
        </authorList>
    </citation>
    <scope>NUCLEOTIDE SEQUENCE</scope>
    <source>
        <strain evidence="2">CBS 342.82</strain>
    </source>
</reference>
<dbReference type="RefSeq" id="XP_033463286.1">
    <property type="nucleotide sequence ID" value="XM_033598893.1"/>
</dbReference>
<protein>
    <submittedName>
        <fullName evidence="2">Uncharacterized protein</fullName>
    </submittedName>
</protein>
<gene>
    <name evidence="2" type="ORF">K489DRAFT_110688</name>
</gene>
<dbReference type="Proteomes" id="UP000504637">
    <property type="component" value="Unplaced"/>
</dbReference>
<name>A0A6J3ME12_9PEZI</name>
<reference evidence="2" key="3">
    <citation type="submission" date="2025-08" db="UniProtKB">
        <authorList>
            <consortium name="RefSeq"/>
        </authorList>
    </citation>
    <scope>IDENTIFICATION</scope>
    <source>
        <strain evidence="2">CBS 342.82</strain>
    </source>
</reference>
<organism evidence="2">
    <name type="scientific">Dissoconium aciculare CBS 342.82</name>
    <dbReference type="NCBI Taxonomy" id="1314786"/>
    <lineage>
        <taxon>Eukaryota</taxon>
        <taxon>Fungi</taxon>
        <taxon>Dikarya</taxon>
        <taxon>Ascomycota</taxon>
        <taxon>Pezizomycotina</taxon>
        <taxon>Dothideomycetes</taxon>
        <taxon>Dothideomycetidae</taxon>
        <taxon>Mycosphaerellales</taxon>
        <taxon>Dissoconiaceae</taxon>
        <taxon>Dissoconium</taxon>
    </lineage>
</organism>
<evidence type="ECO:0000313" key="2">
    <source>
        <dbReference type="RefSeq" id="XP_033463286.1"/>
    </source>
</evidence>
<reference evidence="2" key="1">
    <citation type="submission" date="2020-01" db="EMBL/GenBank/DDBJ databases">
        <authorList>
            <consortium name="DOE Joint Genome Institute"/>
            <person name="Haridas S."/>
            <person name="Albert R."/>
            <person name="Binder M."/>
            <person name="Bloem J."/>
            <person name="Labutti K."/>
            <person name="Salamov A."/>
            <person name="Andreopoulos B."/>
            <person name="Baker S.E."/>
            <person name="Barry K."/>
            <person name="Bills G."/>
            <person name="Bluhm B.H."/>
            <person name="Cannon C."/>
            <person name="Castanera R."/>
            <person name="Culley D.E."/>
            <person name="Daum C."/>
            <person name="Ezra D."/>
            <person name="Gonzalez J.B."/>
            <person name="Henrissat B."/>
            <person name="Kuo A."/>
            <person name="Liang C."/>
            <person name="Lipzen A."/>
            <person name="Lutzoni F."/>
            <person name="Magnuson J."/>
            <person name="Mondo S."/>
            <person name="Nolan M."/>
            <person name="Ohm R."/>
            <person name="Pangilinan J."/>
            <person name="Park H.-J."/>
            <person name="Ramirez L."/>
            <person name="Alfaro M."/>
            <person name="Sun H."/>
            <person name="Tritt A."/>
            <person name="Yoshinaga Y."/>
            <person name="Zwiers L.-H."/>
            <person name="Turgeon B.G."/>
            <person name="Goodwin S.B."/>
            <person name="Spatafora J.W."/>
            <person name="Crous P.W."/>
            <person name="Grigoriev I.V."/>
        </authorList>
    </citation>
    <scope>NUCLEOTIDE SEQUENCE</scope>
    <source>
        <strain evidence="2">CBS 342.82</strain>
    </source>
</reference>
<sequence length="122" mass="13932">MHTRTHTHEPPFYHLPHSLPLPPTACYTLLTMRTHLGTYTPAGSLRHTLALTHTHTHSPIHSHCRPLLVTRYSLCAHTWAPTHLPVHYDTHLLSHTHTHTHANPSLSLTMLFLPLFLYNSLP</sequence>
<dbReference type="GeneID" id="54356692"/>
<accession>A0A6J3ME12</accession>
<dbReference type="AlphaFoldDB" id="A0A6J3ME12"/>